<dbReference type="Proteomes" id="UP000824881">
    <property type="component" value="Unassembled WGS sequence"/>
</dbReference>
<evidence type="ECO:0000313" key="1">
    <source>
        <dbReference type="EMBL" id="KAG9224471.1"/>
    </source>
</evidence>
<evidence type="ECO:0000313" key="2">
    <source>
        <dbReference type="Proteomes" id="UP000824881"/>
    </source>
</evidence>
<gene>
    <name evidence="1" type="ORF">CCMSSC00406_0007664</name>
</gene>
<accession>A0ACB7J2Z6</accession>
<dbReference type="EMBL" id="WQMT02000003">
    <property type="protein sequence ID" value="KAG9224471.1"/>
    <property type="molecule type" value="Genomic_DNA"/>
</dbReference>
<protein>
    <submittedName>
        <fullName evidence="1">Uncharacterized protein</fullName>
    </submittedName>
</protein>
<comment type="caution">
    <text evidence="1">The sequence shown here is derived from an EMBL/GenBank/DDBJ whole genome shotgun (WGS) entry which is preliminary data.</text>
</comment>
<keyword evidence="2" id="KW-1185">Reference proteome</keyword>
<name>A0ACB7J2Z6_PLECO</name>
<reference evidence="1 2" key="1">
    <citation type="journal article" date="2021" name="Appl. Environ. Microbiol.">
        <title>Genetic linkage and physical mapping for an oyster mushroom Pleurotus cornucopiae and QTL analysis for the trait cap color.</title>
        <authorList>
            <person name="Zhang Y."/>
            <person name="Gao W."/>
            <person name="Sonnenberg A."/>
            <person name="Chen Q."/>
            <person name="Zhang J."/>
            <person name="Huang C."/>
        </authorList>
    </citation>
    <scope>NUCLEOTIDE SEQUENCE [LARGE SCALE GENOMIC DNA]</scope>
    <source>
        <strain evidence="1">CCMSSC00406</strain>
    </source>
</reference>
<proteinExistence type="predicted"/>
<sequence>MSLSEVASEDPRFLEQDPPPLSEEFPDGTKIFFLGEHAYGVPAQVSATAEDTLSVILAFFPSEKAENERFKEIVDARDSGRYYPSFKTAEIIGVSGRALSKITSSLMVITSDHQKTNLGLSLKFEAKGLKVINYSRKDGRFWEFSQKAVDLIREYKAKFPEIFQTVERGGDAMAKAEEVFSGPDSDSKVKEIKAWLKSKGVRDFEPVSLYADQLTKETVSKIEELADSLNANKSSSAIKKAIVKGIPRQAVLKPSHSVYRLQNQHFSLGDRVIMVQDSGGVPLAVKGVVIGLNPKSMDVVWDVAFMSGVTLGDRCSQYRGATVEFNTCLNLSHPQYVTSTNPQAPPTVNNNPPFKPRSGPYPHIRPGIGQTPASGFRAAPAPHANHQTHVQIMSNPNGVGRGVINYDSKDCFSLNGQRLMSIGNNEYRYELEQWSRIVAEGSDSANPDSWVEYLPNGSKRTYGASSDSNIKAIGQSATRVWSATEYIDAFSNYVSYSYLNDSSPTSSSGAFYVSQISYGGNRNLGMAHQRQLNFTYETRPDITVTYVGGAKVMIDKRLVSIALNVKGALAHTYRLTYDQAPSTGVSRLIQVTIVDPSGASVRPLKFSWVDGNPAVFNNAKAPVVLNPNDTTAEIYPLDVSAKGKSDIVVASKRLSGGVQQLHLEVYETDVNGTIMTTPSSQFDGIQYPTQLIPLDFNGDGRNDFLHITQQLNSHTLTVLLSTPSGYVAQAGYVFTPEFIGGNFYAGDFEGNGHVGLVYIYQVLVSGSPQIKFVQFVSDGSKYTALAPELGPLGVSVDSAKVVTGDMNGDHAEDVFLISSKFAQGRNSVHIDLLQSQEGRLVYRSDQPLAGVGQSISWVPTIAFLPYDAEDDGKTSLLVATKDLSGNLQVQMLRSTGPTLLPPGEPITTNIAYSGNITLARATSPFTVDIVNTFATISGTTNVDVLRFFSNSFVRVTGVTQPGVHSSFVSWADLRGIGRADCLLATHDTTGKLSIATMPCSTLQPVDYVTGYENGLGAKVNVTYAPLSDRTTYTTDATPETDNNEVGSPLSAINGLSRNVSFTSALSSTSASPISAVAAHSRSQIVYFPSYVVCRLSQAPYAAQPSVLDETQYTYKNARYSYEGRGWEGFESITKISKTLGSQVKTEYYQEFPLLSRTKYVSSAVENTSTLLQTTSNVWSSTSGNNGKTQYIALSLTEDSYYEGGVPTYDVNVTYQTDSFGNITSTIIQTQASTSPLTILSEYQNDTSSWVIGNRTSEIVKQGNVVLKQTNYTYAPKSSTVTANSQWAKDSIWITQTMELDVTGNDVTVSGPGPSLRKLAYDNTHTHCTSSTVYTSANNTLTESATYDLTIGQPITSTTPNGEVTTLKYDVLGRVVETSLGNTVVARRSYEVQGNDFRKVEESLLDSPQSALYRTVSHIDGLNRVWRTERPRPDDPNVIIFSDIEYDGAGRLTRSSRDYFSGSTPPYATASYDALSRVVQKTMPPASSEVLPLTITYNYSFYGGRTKVVETRSDGNASNDATTTQYVQAFPNPQPSSQNFVRNFIVETVDEVGQPVQTSYDAMGRPTLITDAGGVQLAVGWDGISRIIDKKISHPVSGTLKVTQHTSVVFDDHTFQRTVTNNLTATDVVTTMDWAQRPLQKITPDETLTFSYDTGGQYTKERLVSVSSTKNIQHAYNYDIHGNLTSETLSVDGSSYNSEYSWSLSGGLLQATNPDGSIINRTLLIDGQSVSNIDLLDSSGNKRANVVFDDYSDVFSRPLRCTFGNGIIATATLAQNGTVATLSLDKNNNPVQSQSWQIDAFSRVRRHDTVTPSMVPGEGENSFVYNSAGQLTQRSVNANLQSQAGEKTPELFAYDQSGNLTRKGDLLFVNNGWQLSEIRNQTGATQYTFEYSDDGNMVSKVDAAGQMQRSMAYNSDGRLSDLDGTSFVYDFSGRLIKATLPNGDVRIYPSQSYEVDIAASGEKTHTSYIVQGYRRASSSSSQTTTTVLYYHSDHLGSTVAVSNATGDIVTEYEYDPYGQVRTIKGPDVSRYKFSGKEQFGGLYYFGARFYDPDIGRFLTLDNYAIDVKGLRPSTFNMYTFSRNDPINYIDLNGNVPWWHWLVDALLVVAGVALMFVPGVNAIALGVVTGALIGAGVSGFSYDVSASISGESNDKEWGIQLGIGAVIGAIGGAASAGIDVMLPAASFANLAGATGANGLKVVGGFVLRTTARMALQTGLSSGLSALNQVVQNAISGRPLGEGVADAAATGAWQGAALAAVDFGFGAASREKTAVNKFWQKKGSYDLVPAKFNGTKLALDLGSRVTNPGGQVALNYAASTIQKDQDQDQAGPQNNQSAQSNAPGQVSTTMLGSQISSFPRFIPIQNVSLL</sequence>
<organism evidence="1 2">
    <name type="scientific">Pleurotus cornucopiae</name>
    <name type="common">Cornucopia mushroom</name>
    <dbReference type="NCBI Taxonomy" id="5321"/>
    <lineage>
        <taxon>Eukaryota</taxon>
        <taxon>Fungi</taxon>
        <taxon>Dikarya</taxon>
        <taxon>Basidiomycota</taxon>
        <taxon>Agaricomycotina</taxon>
        <taxon>Agaricomycetes</taxon>
        <taxon>Agaricomycetidae</taxon>
        <taxon>Agaricales</taxon>
        <taxon>Pleurotineae</taxon>
        <taxon>Pleurotaceae</taxon>
        <taxon>Pleurotus</taxon>
    </lineage>
</organism>